<evidence type="ECO:0000256" key="7">
    <source>
        <dbReference type="ARBA" id="ARBA00022833"/>
    </source>
</evidence>
<keyword evidence="5 14" id="KW-0479">Metal-binding</keyword>
<keyword evidence="16" id="KW-0031">Aminopeptidase</keyword>
<dbReference type="GO" id="GO:0043171">
    <property type="term" value="P:peptide catabolic process"/>
    <property type="evidence" value="ECO:0007669"/>
    <property type="project" value="TreeGrafter"/>
</dbReference>
<accession>A0AAD8YRD5</accession>
<dbReference type="InterPro" id="IPR034016">
    <property type="entry name" value="M1_APN-typ"/>
</dbReference>
<dbReference type="SUPFAM" id="SSF63737">
    <property type="entry name" value="Leukotriene A4 hydrolase N-terminal domain"/>
    <property type="match status" value="1"/>
</dbReference>
<dbReference type="Gene3D" id="1.10.390.10">
    <property type="entry name" value="Neutral Protease Domain 2"/>
    <property type="match status" value="2"/>
</dbReference>
<dbReference type="SUPFAM" id="SSF55486">
    <property type="entry name" value="Metalloproteases ('zincins'), catalytic domain"/>
    <property type="match status" value="1"/>
</dbReference>
<proteinExistence type="inferred from homology"/>
<dbReference type="FunFam" id="1.25.50.20:FF:000012">
    <property type="entry name" value="Aminopeptidase N"/>
    <property type="match status" value="1"/>
</dbReference>
<evidence type="ECO:0000256" key="9">
    <source>
        <dbReference type="ARBA" id="ARBA00022989"/>
    </source>
</evidence>
<comment type="subcellular location">
    <subcellularLocation>
        <location evidence="1">Membrane</location>
        <topology evidence="1">Single-pass type II membrane protein</topology>
    </subcellularLocation>
</comment>
<dbReference type="PANTHER" id="PTHR11533:SF259">
    <property type="entry name" value="AMINOPEPTIDASE"/>
    <property type="match status" value="1"/>
</dbReference>
<dbReference type="Pfam" id="PF11838">
    <property type="entry name" value="ERAP1_C"/>
    <property type="match status" value="1"/>
</dbReference>
<keyword evidence="6 16" id="KW-0378">Hydrolase</keyword>
<evidence type="ECO:0000259" key="19">
    <source>
        <dbReference type="Pfam" id="PF11838"/>
    </source>
</evidence>
<dbReference type="GO" id="GO:0042277">
    <property type="term" value="F:peptide binding"/>
    <property type="evidence" value="ECO:0007669"/>
    <property type="project" value="TreeGrafter"/>
</dbReference>
<keyword evidence="11 16" id="KW-0472">Membrane</keyword>
<feature type="domain" description="Peptidase M1 membrane alanine aminopeptidase" evidence="18">
    <location>
        <begin position="337"/>
        <end position="414"/>
    </location>
</feature>
<keyword evidence="8" id="KW-0735">Signal-anchor</keyword>
<dbReference type="GO" id="GO:0005886">
    <property type="term" value="C:plasma membrane"/>
    <property type="evidence" value="ECO:0007669"/>
    <property type="project" value="TreeGrafter"/>
</dbReference>
<evidence type="ECO:0000256" key="3">
    <source>
        <dbReference type="ARBA" id="ARBA00022670"/>
    </source>
</evidence>
<evidence type="ECO:0000256" key="15">
    <source>
        <dbReference type="PIRSR" id="PIRSR634016-4"/>
    </source>
</evidence>
<dbReference type="Gene3D" id="2.60.40.1910">
    <property type="match status" value="1"/>
</dbReference>
<evidence type="ECO:0000256" key="6">
    <source>
        <dbReference type="ARBA" id="ARBA00022801"/>
    </source>
</evidence>
<dbReference type="Pfam" id="PF17900">
    <property type="entry name" value="Peptidase_M1_N"/>
    <property type="match status" value="1"/>
</dbReference>
<dbReference type="InterPro" id="IPR050344">
    <property type="entry name" value="Peptidase_M1_aminopeptidases"/>
</dbReference>
<feature type="site" description="Transition state stabilizer" evidence="15">
    <location>
        <position position="460"/>
    </location>
</feature>
<evidence type="ECO:0000313" key="22">
    <source>
        <dbReference type="Proteomes" id="UP001239994"/>
    </source>
</evidence>
<organism evidence="21 22">
    <name type="scientific">Electrophorus voltai</name>
    <dbReference type="NCBI Taxonomy" id="2609070"/>
    <lineage>
        <taxon>Eukaryota</taxon>
        <taxon>Metazoa</taxon>
        <taxon>Chordata</taxon>
        <taxon>Craniata</taxon>
        <taxon>Vertebrata</taxon>
        <taxon>Euteleostomi</taxon>
        <taxon>Actinopterygii</taxon>
        <taxon>Neopterygii</taxon>
        <taxon>Teleostei</taxon>
        <taxon>Ostariophysi</taxon>
        <taxon>Gymnotiformes</taxon>
        <taxon>Gymnotoidei</taxon>
        <taxon>Gymnotidae</taxon>
        <taxon>Electrophorus</taxon>
    </lineage>
</organism>
<evidence type="ECO:0000256" key="10">
    <source>
        <dbReference type="ARBA" id="ARBA00023049"/>
    </source>
</evidence>
<dbReference type="PANTHER" id="PTHR11533">
    <property type="entry name" value="PROTEASE M1 ZINC METALLOPROTEASE"/>
    <property type="match status" value="1"/>
</dbReference>
<evidence type="ECO:0000256" key="14">
    <source>
        <dbReference type="PIRSR" id="PIRSR634016-3"/>
    </source>
</evidence>
<evidence type="ECO:0000256" key="12">
    <source>
        <dbReference type="ARBA" id="ARBA00023180"/>
    </source>
</evidence>
<dbReference type="GO" id="GO:0005615">
    <property type="term" value="C:extracellular space"/>
    <property type="evidence" value="ECO:0007669"/>
    <property type="project" value="TreeGrafter"/>
</dbReference>
<dbReference type="AlphaFoldDB" id="A0AAD8YRD5"/>
<comment type="cofactor">
    <cofactor evidence="14 16">
        <name>Zn(2+)</name>
        <dbReference type="ChEBI" id="CHEBI:29105"/>
    </cofactor>
    <text evidence="14 16">Binds 1 zinc ion per subunit.</text>
</comment>
<feature type="compositionally biased region" description="Pro residues" evidence="17">
    <location>
        <begin position="60"/>
        <end position="78"/>
    </location>
</feature>
<feature type="binding site" evidence="14">
    <location>
        <position position="413"/>
    </location>
    <ligand>
        <name>Zn(2+)</name>
        <dbReference type="ChEBI" id="CHEBI:29105"/>
        <note>catalytic</note>
    </ligand>
</feature>
<reference evidence="21" key="1">
    <citation type="submission" date="2023-03" db="EMBL/GenBank/DDBJ databases">
        <title>Electrophorus voltai genome.</title>
        <authorList>
            <person name="Bian C."/>
        </authorList>
    </citation>
    <scope>NUCLEOTIDE SEQUENCE</scope>
    <source>
        <strain evidence="21">CB-2022</strain>
        <tissue evidence="21">Muscle</tissue>
    </source>
</reference>
<dbReference type="Pfam" id="PF01433">
    <property type="entry name" value="Peptidase_M1"/>
    <property type="match status" value="2"/>
</dbReference>
<dbReference type="Gene3D" id="2.60.40.1730">
    <property type="entry name" value="tricorn interacting facor f3 domain"/>
    <property type="match status" value="1"/>
</dbReference>
<dbReference type="EC" id="3.4.11.-" evidence="16"/>
<evidence type="ECO:0000256" key="13">
    <source>
        <dbReference type="PIRSR" id="PIRSR634016-1"/>
    </source>
</evidence>
<keyword evidence="9 16" id="KW-1133">Transmembrane helix</keyword>
<dbReference type="Gene3D" id="1.25.50.20">
    <property type="match status" value="1"/>
</dbReference>
<evidence type="ECO:0000259" key="18">
    <source>
        <dbReference type="Pfam" id="PF01433"/>
    </source>
</evidence>
<dbReference type="InterPro" id="IPR024571">
    <property type="entry name" value="ERAP1-like_C_dom"/>
</dbReference>
<keyword evidence="12" id="KW-0325">Glycoprotein</keyword>
<evidence type="ECO:0000259" key="20">
    <source>
        <dbReference type="Pfam" id="PF17900"/>
    </source>
</evidence>
<dbReference type="InterPro" id="IPR014782">
    <property type="entry name" value="Peptidase_M1_dom"/>
</dbReference>
<dbReference type="GO" id="GO:0006508">
    <property type="term" value="P:proteolysis"/>
    <property type="evidence" value="ECO:0007669"/>
    <property type="project" value="UniProtKB-KW"/>
</dbReference>
<evidence type="ECO:0000256" key="11">
    <source>
        <dbReference type="ARBA" id="ARBA00023136"/>
    </source>
</evidence>
<dbReference type="GO" id="GO:0008270">
    <property type="term" value="F:zinc ion binding"/>
    <property type="evidence" value="ECO:0007669"/>
    <property type="project" value="UniProtKB-UniRule"/>
</dbReference>
<feature type="domain" description="Aminopeptidase N-like N-terminal" evidence="20">
    <location>
        <begin position="87"/>
        <end position="286"/>
    </location>
</feature>
<evidence type="ECO:0000256" key="17">
    <source>
        <dbReference type="SAM" id="MobiDB-lite"/>
    </source>
</evidence>
<keyword evidence="10 16" id="KW-0482">Metalloprotease</keyword>
<feature type="active site" description="Proton acceptor" evidence="13">
    <location>
        <position position="410"/>
    </location>
</feature>
<dbReference type="EMBL" id="JAROKS010000026">
    <property type="protein sequence ID" value="KAK1784889.1"/>
    <property type="molecule type" value="Genomic_DNA"/>
</dbReference>
<dbReference type="FunFam" id="2.60.40.1730:FF:000012">
    <property type="entry name" value="Aminopeptidase N"/>
    <property type="match status" value="1"/>
</dbReference>
<comment type="similarity">
    <text evidence="2 16">Belongs to the peptidase M1 family.</text>
</comment>
<sequence>FLIELGVILQGFSEGTDMAKGVYISKALAIATIVLTVSAVCGIVLMVILYQMQIEKKSPVRPPSPVPTTPLPTGPPPTLRLPKNLIPESYKIYIQPFLYTKLNNVTEQSYFFKGNSTVRLKCVKDTRSIFLHAAFLSVTHVVVTHSDTQKEIDYERYQVQNETNFFEILLKDALIGNGSYYNLFTVFEGELHDDLAGLYSSQYTEKVDEERFLIASQMQPTDARRVFPCFDEPDMKAVFNITVIHRDGTTALSNTKGYSRYVEMGTDEDSWIATTFDPTPVMSTYLLAFTVTVQDFGRKSDKHDTKEIKIYSFHIPNTFCSEIWARPEAVAAGHTNYAMEITLKILEYYENLFKMKYQLNKLDQIAVPDFSGSGMENWGLVMYRESALLYEEGVSSASNKEFVATVVAHELAHQKDLIILKEIRVAMEVDCLNSSHPLSLPESEVEDPDDIAELFDGITYSKGAAVLRMLYAYIEEKAFMEGLRKYLTKFQYKNVEYEDLWKCFQEDTNTHKDVVGIMKTWTEQPGYPVITINTSTGMIAQEQFLINRGEDQGLEWKIPIKFIKRDSEIQEDLLKEKGPIRVPAYEIKDDAWLLANVNCTGYYRVNYDEQNWNKLIHQLESNHPAIPLISRGQLIDDAFNLARAKYINVTLALTTTKYLINETDYVPWESALKNLRYFMLMFDRSEVYGPMQKYLHKQIAPLYEYFKKYTDNMTVPLDLADQYNQINAISVACSNGVLECTAMARSLFNEWKNGTDRIPPNLKSTIYCNAIAAGDEHDWDFAWEKYDTATIVTMKDDLRYGLSCTKKIWLLNRYLGYTLDHNKIRKMDAASTINYIAKNVAGQALAWDFIRAHWTYISQEYGIMFDDSLIDEVTQRFSTDFELQQLRDFQQVCSEDGSCVAKRALEQVIERTEANIKWVKENKQTVLNWFVEQSKVL</sequence>
<evidence type="ECO:0000256" key="16">
    <source>
        <dbReference type="RuleBase" id="RU364040"/>
    </source>
</evidence>
<dbReference type="PRINTS" id="PR00756">
    <property type="entry name" value="ALADIPTASE"/>
</dbReference>
<keyword evidence="4 16" id="KW-0812">Transmembrane</keyword>
<feature type="domain" description="ERAP1-like C-terminal" evidence="19">
    <location>
        <begin position="592"/>
        <end position="913"/>
    </location>
</feature>
<name>A0AAD8YRD5_9TELE</name>
<gene>
    <name evidence="21" type="ORF">P4O66_018329</name>
</gene>
<dbReference type="Proteomes" id="UP001239994">
    <property type="component" value="Unassembled WGS sequence"/>
</dbReference>
<evidence type="ECO:0000256" key="1">
    <source>
        <dbReference type="ARBA" id="ARBA00004606"/>
    </source>
</evidence>
<dbReference type="InterPro" id="IPR001930">
    <property type="entry name" value="Peptidase_M1"/>
</dbReference>
<feature type="non-terminal residue" evidence="21">
    <location>
        <position position="1"/>
    </location>
</feature>
<evidence type="ECO:0000256" key="4">
    <source>
        <dbReference type="ARBA" id="ARBA00022692"/>
    </source>
</evidence>
<keyword evidence="3 16" id="KW-0645">Protease</keyword>
<comment type="caution">
    <text evidence="21">The sequence shown here is derived from an EMBL/GenBank/DDBJ whole genome shotgun (WGS) entry which is preliminary data.</text>
</comment>
<dbReference type="GO" id="GO:0070006">
    <property type="term" value="F:metalloaminopeptidase activity"/>
    <property type="evidence" value="ECO:0007669"/>
    <property type="project" value="TreeGrafter"/>
</dbReference>
<dbReference type="InterPro" id="IPR027268">
    <property type="entry name" value="Peptidase_M4/M1_CTD_sf"/>
</dbReference>
<dbReference type="CDD" id="cd09601">
    <property type="entry name" value="M1_APN-Q_like"/>
    <property type="match status" value="1"/>
</dbReference>
<evidence type="ECO:0000256" key="5">
    <source>
        <dbReference type="ARBA" id="ARBA00022723"/>
    </source>
</evidence>
<feature type="region of interest" description="Disordered" evidence="17">
    <location>
        <begin position="58"/>
        <end position="78"/>
    </location>
</feature>
<evidence type="ECO:0000256" key="2">
    <source>
        <dbReference type="ARBA" id="ARBA00010136"/>
    </source>
</evidence>
<dbReference type="FunFam" id="1.10.390.10:FF:000033">
    <property type="entry name" value="Endoplasmic reticulum aminopeptidase 1b"/>
    <property type="match status" value="1"/>
</dbReference>
<feature type="domain" description="Peptidase M1 membrane alanine aminopeptidase" evidence="18">
    <location>
        <begin position="419"/>
        <end position="521"/>
    </location>
</feature>
<protein>
    <recommendedName>
        <fullName evidence="16">Aminopeptidase</fullName>
        <ecNumber evidence="16">3.4.11.-</ecNumber>
    </recommendedName>
</protein>
<dbReference type="InterPro" id="IPR042097">
    <property type="entry name" value="Aminopeptidase_N-like_N_sf"/>
</dbReference>
<evidence type="ECO:0000256" key="8">
    <source>
        <dbReference type="ARBA" id="ARBA00022968"/>
    </source>
</evidence>
<feature type="transmembrane region" description="Helical" evidence="16">
    <location>
        <begin position="27"/>
        <end position="50"/>
    </location>
</feature>
<dbReference type="InterPro" id="IPR045357">
    <property type="entry name" value="Aminopeptidase_N-like_N"/>
</dbReference>
<dbReference type="GO" id="GO:0005737">
    <property type="term" value="C:cytoplasm"/>
    <property type="evidence" value="ECO:0007669"/>
    <property type="project" value="TreeGrafter"/>
</dbReference>
<feature type="binding site" evidence="14">
    <location>
        <position position="409"/>
    </location>
    <ligand>
        <name>Zn(2+)</name>
        <dbReference type="ChEBI" id="CHEBI:29105"/>
        <note>catalytic</note>
    </ligand>
</feature>
<evidence type="ECO:0000313" key="21">
    <source>
        <dbReference type="EMBL" id="KAK1784889.1"/>
    </source>
</evidence>
<keyword evidence="7 14" id="KW-0862">Zinc</keyword>
<keyword evidence="22" id="KW-1185">Reference proteome</keyword>